<dbReference type="SUPFAM" id="SSF109604">
    <property type="entry name" value="HD-domain/PDEase-like"/>
    <property type="match status" value="2"/>
</dbReference>
<organism evidence="2 3">
    <name type="scientific">Pseudodesulfovibrio sediminis</name>
    <dbReference type="NCBI Taxonomy" id="2810563"/>
    <lineage>
        <taxon>Bacteria</taxon>
        <taxon>Pseudomonadati</taxon>
        <taxon>Thermodesulfobacteriota</taxon>
        <taxon>Desulfovibrionia</taxon>
        <taxon>Desulfovibrionales</taxon>
        <taxon>Desulfovibrionaceae</taxon>
    </lineage>
</organism>
<dbReference type="PANTHER" id="PTHR43155">
    <property type="entry name" value="CYCLIC DI-GMP PHOSPHODIESTERASE PA4108-RELATED"/>
    <property type="match status" value="1"/>
</dbReference>
<name>A0ABN6EUJ4_9BACT</name>
<protein>
    <submittedName>
        <fullName evidence="2">HD family phosphohydrolase</fullName>
    </submittedName>
</protein>
<dbReference type="PROSITE" id="PS51832">
    <property type="entry name" value="HD_GYP"/>
    <property type="match status" value="1"/>
</dbReference>
<dbReference type="InterPro" id="IPR003607">
    <property type="entry name" value="HD/PDEase_dom"/>
</dbReference>
<feature type="domain" description="HD-GYP" evidence="1">
    <location>
        <begin position="204"/>
        <end position="400"/>
    </location>
</feature>
<gene>
    <name evidence="2" type="ORF">PSDVSF_20920</name>
</gene>
<dbReference type="Gene3D" id="1.10.3210.10">
    <property type="entry name" value="Hypothetical protein af1432"/>
    <property type="match status" value="2"/>
</dbReference>
<sequence>MKDVYLLNLVYAISAALDYVSPAINGHHRRVGIVAAAMGRHMGFDRADVTDLFMAGLMHDIGAFTRDMSIDGLDFDVHLTAHATVGSRLLGGHPLLERAAYFVKHHHTQWKHLAGAEDRKEAILCNVVNLADRVDILRWRGESGHDRQTIRNMVADYSEDYYTSEVTEAFASFSEDADFWKLVEDKDSDLRSLFKDWTQDRLIPKDQLLGFSVFFAHIIDFRSSHTATHSQGVAETAVQLAILAGMDEEEQKKMRLAGNLHDIGKLAVSSWLLDKPSGLDVSEYEAIKAHATVGEILLRSVPGLSDVTDWACQHHERLNGKGYPHGLSADELSLGSRIMQVADVHTAITEDRPYRKGMSTEKTCKVLRSMADNGFLDADIVDLAIDNHIQINAVRRLAQNRAAAAFKLFAEQPDQWSSSMVNLNMFEG</sequence>
<evidence type="ECO:0000313" key="3">
    <source>
        <dbReference type="Proteomes" id="UP001053296"/>
    </source>
</evidence>
<proteinExistence type="predicted"/>
<dbReference type="EMBL" id="AP024485">
    <property type="protein sequence ID" value="BCS88850.1"/>
    <property type="molecule type" value="Genomic_DNA"/>
</dbReference>
<evidence type="ECO:0000313" key="2">
    <source>
        <dbReference type="EMBL" id="BCS88850.1"/>
    </source>
</evidence>
<dbReference type="InterPro" id="IPR037522">
    <property type="entry name" value="HD_GYP_dom"/>
</dbReference>
<evidence type="ECO:0000259" key="1">
    <source>
        <dbReference type="PROSITE" id="PS51832"/>
    </source>
</evidence>
<accession>A0ABN6EUJ4</accession>
<dbReference type="CDD" id="cd00077">
    <property type="entry name" value="HDc"/>
    <property type="match status" value="2"/>
</dbReference>
<dbReference type="InterPro" id="IPR006674">
    <property type="entry name" value="HD_domain"/>
</dbReference>
<dbReference type="RefSeq" id="WP_229590848.1">
    <property type="nucleotide sequence ID" value="NZ_AP024485.1"/>
</dbReference>
<dbReference type="PANTHER" id="PTHR43155:SF1">
    <property type="entry name" value="3'3'-CGAMP-SPECIFIC PHOSPHODIESTERASE 1"/>
    <property type="match status" value="1"/>
</dbReference>
<dbReference type="Proteomes" id="UP001053296">
    <property type="component" value="Chromosome"/>
</dbReference>
<dbReference type="Pfam" id="PF01966">
    <property type="entry name" value="HD"/>
    <property type="match status" value="1"/>
</dbReference>
<dbReference type="Pfam" id="PF13487">
    <property type="entry name" value="HD_5"/>
    <property type="match status" value="1"/>
</dbReference>
<reference evidence="2" key="1">
    <citation type="journal article" date="2022" name="Arch. Microbiol.">
        <title>Pseudodesulfovibrio sediminis sp. nov., a mesophilic and neutrophilic sulfate-reducing bacterium isolated from sediment of a brackish lake.</title>
        <authorList>
            <person name="Takahashi A."/>
            <person name="Kojima H."/>
            <person name="Watanabe M."/>
            <person name="Fukui M."/>
        </authorList>
    </citation>
    <scope>NUCLEOTIDE SEQUENCE</scope>
    <source>
        <strain evidence="2">SF6</strain>
    </source>
</reference>
<keyword evidence="3" id="KW-1185">Reference proteome</keyword>
<dbReference type="SMART" id="SM00471">
    <property type="entry name" value="HDc"/>
    <property type="match status" value="2"/>
</dbReference>